<dbReference type="Proteomes" id="UP001167160">
    <property type="component" value="Unassembled WGS sequence"/>
</dbReference>
<organism evidence="1 2">
    <name type="scientific">Streptomyces meridianus</name>
    <dbReference type="NCBI Taxonomy" id="2938945"/>
    <lineage>
        <taxon>Bacteria</taxon>
        <taxon>Bacillati</taxon>
        <taxon>Actinomycetota</taxon>
        <taxon>Actinomycetes</taxon>
        <taxon>Kitasatosporales</taxon>
        <taxon>Streptomycetaceae</taxon>
        <taxon>Streptomyces</taxon>
    </lineage>
</organism>
<dbReference type="Gene3D" id="1.10.10.10">
    <property type="entry name" value="Winged helix-like DNA-binding domain superfamily/Winged helix DNA-binding domain"/>
    <property type="match status" value="1"/>
</dbReference>
<dbReference type="SUPFAM" id="SSF46785">
    <property type="entry name" value="Winged helix' DNA-binding domain"/>
    <property type="match status" value="1"/>
</dbReference>
<keyword evidence="2" id="KW-1185">Reference proteome</keyword>
<name>A0ABT0XBQ8_9ACTN</name>
<evidence type="ECO:0000313" key="2">
    <source>
        <dbReference type="Proteomes" id="UP001167160"/>
    </source>
</evidence>
<comment type="caution">
    <text evidence="1">The sequence shown here is derived from an EMBL/GenBank/DDBJ whole genome shotgun (WGS) entry which is preliminary data.</text>
</comment>
<sequence>MNPSPSTAGIRHACTVLSSPALIRLITEIDDNGPIPSRGLARTLADLPSHHLRQSIDLARDLDLVHLRPGTGLGLTRSGAELSDVYDAMARWARRHSYPAPVSDFNRRIQHTLALLTEAPTFAFEGSPRAPTAGALLPSAEAAADLARLRDLLIQWLDANPQAANSAPAA</sequence>
<dbReference type="RefSeq" id="WP_251417838.1">
    <property type="nucleotide sequence ID" value="NZ_JAMQGM010000045.1"/>
</dbReference>
<dbReference type="InterPro" id="IPR036388">
    <property type="entry name" value="WH-like_DNA-bd_sf"/>
</dbReference>
<proteinExistence type="predicted"/>
<evidence type="ECO:0000313" key="1">
    <source>
        <dbReference type="EMBL" id="MCM2579705.1"/>
    </source>
</evidence>
<accession>A0ABT0XBQ8</accession>
<dbReference type="InterPro" id="IPR036390">
    <property type="entry name" value="WH_DNA-bd_sf"/>
</dbReference>
<gene>
    <name evidence="1" type="ORF">M1E25_20540</name>
</gene>
<protein>
    <submittedName>
        <fullName evidence="1">Uncharacterized protein</fullName>
    </submittedName>
</protein>
<dbReference type="EMBL" id="JAMQGM010000045">
    <property type="protein sequence ID" value="MCM2579705.1"/>
    <property type="molecule type" value="Genomic_DNA"/>
</dbReference>
<reference evidence="1" key="1">
    <citation type="journal article" date="2023" name="Int. J. Syst. Evol. Microbiol.">
        <title>Streptomyces meridianus sp. nov. isolated from brackish water of the Tagus estuary in Alcochete, Portugal.</title>
        <authorList>
            <person name="Santos J.D.N."/>
            <person name="Klimek D."/>
            <person name="Calusinska M."/>
            <person name="Lobo Da Cunha A."/>
            <person name="Catita J."/>
            <person name="Goncalves H."/>
            <person name="Gonzalez I."/>
            <person name="Reyes F."/>
            <person name="Lage O.M."/>
        </authorList>
    </citation>
    <scope>NUCLEOTIDE SEQUENCE</scope>
    <source>
        <strain evidence="1">MTZ3.1</strain>
    </source>
</reference>